<organism evidence="3 4">
    <name type="scientific">Algoriphagus machipongonensis</name>
    <dbReference type="NCBI Taxonomy" id="388413"/>
    <lineage>
        <taxon>Bacteria</taxon>
        <taxon>Pseudomonadati</taxon>
        <taxon>Bacteroidota</taxon>
        <taxon>Cytophagia</taxon>
        <taxon>Cytophagales</taxon>
        <taxon>Cyclobacteriaceae</taxon>
        <taxon>Algoriphagus</taxon>
    </lineage>
</organism>
<dbReference type="InterPro" id="IPR011519">
    <property type="entry name" value="UnbV_ASPIC"/>
</dbReference>
<dbReference type="RefSeq" id="WP_008200154.1">
    <property type="nucleotide sequence ID" value="NZ_CM001023.1"/>
</dbReference>
<accession>A3HRL1</accession>
<dbReference type="AlphaFoldDB" id="A3HRL1"/>
<keyword evidence="1" id="KW-0732">Signal</keyword>
<protein>
    <recommendedName>
        <fullName evidence="2">ASPIC/UnbV domain-containing protein</fullName>
    </recommendedName>
</protein>
<dbReference type="Pfam" id="PF07593">
    <property type="entry name" value="UnbV_ASPIC"/>
    <property type="match status" value="1"/>
</dbReference>
<dbReference type="OrthoDB" id="9816120at2"/>
<dbReference type="Pfam" id="PF13517">
    <property type="entry name" value="FG-GAP_3"/>
    <property type="match status" value="4"/>
</dbReference>
<evidence type="ECO:0000313" key="3">
    <source>
        <dbReference type="EMBL" id="EAZ82479.1"/>
    </source>
</evidence>
<comment type="caution">
    <text evidence="3">The sequence shown here is derived from an EMBL/GenBank/DDBJ whole genome shotgun (WGS) entry which is preliminary data.</text>
</comment>
<sequence>MIRRNLFIALFIFLSACQSSDLQVFEQLDSQSSGISFSNTISISDSLNALVYEYVYNGAGVGIADFDKDGLMDVIFTGNQVSSEVYRNLGNLKFQNVTESTGINTSGNWCTGVSIVDINQDSFPDIYISVAGFDKAEMRNLLYINQGDFTFTEEGAKYGIDDPGYGTQAVFFDYDLDGDLDLYVLNNALESFNRGNIKQKVLDGSAKSNDRLYRNDGNTNYTDVTKSAGILKEGWGLGVTISDLNGDGWPDIYVSNDFLSNDLMYINQQNGTFLDEINTRVAHQTFNGMGNDVADYNNDGWTDIVVMDMLPMDNYREKMMLMPASYNQFQMSLQQGYQPQYVRNTLQLNQGGVFSEIGQLAGIARTDWSWASLFVDVDLDGKKDLFITNGYRKDVTNLDYIVYTQSESAFGTKESNKRDIISEMESLEGVKLHNFLFQNQGDLSFKDQSLNWGLEEETFSNGAVYVDLDNDGDMDLITNNIDQPASVFVNQTIEKSPNKASYLRVKLHGKEGNIDAIGAKVWVESKNGIQFLENSPVRGYKSSIDPRLLFGFTQTDSVFSIYVQWPDRSFQSVDIQGLNSEIDIKYDPNSPDLPSFVTHSIDPLFQSASVEGLNYDHQEQDFNDFQNQTAIPRKYSQDGPVTAAGDLNGDGLMDLFVGGSKGFPASIFYQNRNSSFQPMEFEESIPFHDASALIFDANGDGIPDLLVGSGGSQSEIGSSEYWDRLYLGKGNGEFHLDSTAIPMHPNNTSMIKVGDIDLDGDLDLIIGGGVLPGYFPLASETYLLINQSGKFSRKDLQMESWSEKIGIVRDLEFSDLNQDGYLDLILAEDWGNVRIFINNKGQLKESRLGNSKLVSSGWWCSIIPGDFDQDGDEDFIIGNMGENQLYKPDSNQATKIYYYDFDNNGTAEAITTYFNQGNEVVKLPRDLLINQIPVIKKRFPNYESYAKATLTETFREDELAQALQKEVLTAKSIYLENLGDLNFKSHPLPVEAQFSPILDGEVIDVNQDGFLDLVYVGNDYGMEVQSGRQDASLGGVLIFNPETGFKNIPNYQSGFLVNGDAKSIEKIKLASGSEILFSSVNRGKAQIFSKSNKPVINNQ</sequence>
<dbReference type="HOGENOM" id="CLU_281416_0_0_10"/>
<evidence type="ECO:0000256" key="1">
    <source>
        <dbReference type="ARBA" id="ARBA00022729"/>
    </source>
</evidence>
<dbReference type="Proteomes" id="UP000003919">
    <property type="component" value="Unassembled WGS sequence"/>
</dbReference>
<dbReference type="PANTHER" id="PTHR16026:SF0">
    <property type="entry name" value="CARTILAGE ACIDIC PROTEIN 1"/>
    <property type="match status" value="1"/>
</dbReference>
<dbReference type="EMBL" id="AAXU02000001">
    <property type="protein sequence ID" value="EAZ82479.1"/>
    <property type="molecule type" value="Genomic_DNA"/>
</dbReference>
<dbReference type="PROSITE" id="PS51257">
    <property type="entry name" value="PROKAR_LIPOPROTEIN"/>
    <property type="match status" value="1"/>
</dbReference>
<dbReference type="InterPro" id="IPR013517">
    <property type="entry name" value="FG-GAP"/>
</dbReference>
<dbReference type="eggNOG" id="COG4888">
    <property type="taxonomic scope" value="Bacteria"/>
</dbReference>
<dbReference type="SUPFAM" id="SSF69318">
    <property type="entry name" value="Integrin alpha N-terminal domain"/>
    <property type="match status" value="2"/>
</dbReference>
<keyword evidence="4" id="KW-1185">Reference proteome</keyword>
<dbReference type="Gene3D" id="2.130.10.130">
    <property type="entry name" value="Integrin alpha, N-terminal"/>
    <property type="match status" value="4"/>
</dbReference>
<gene>
    <name evidence="3" type="ORF">ALPR1_09700</name>
</gene>
<dbReference type="STRING" id="388413.ALPR1_09700"/>
<name>A3HRL1_9BACT</name>
<dbReference type="InterPro" id="IPR027039">
    <property type="entry name" value="Crtac1"/>
</dbReference>
<dbReference type="InterPro" id="IPR028994">
    <property type="entry name" value="Integrin_alpha_N"/>
</dbReference>
<evidence type="ECO:0000313" key="4">
    <source>
        <dbReference type="Proteomes" id="UP000003919"/>
    </source>
</evidence>
<feature type="domain" description="ASPIC/UnbV" evidence="2">
    <location>
        <begin position="516"/>
        <end position="574"/>
    </location>
</feature>
<reference evidence="3 4" key="1">
    <citation type="journal article" date="2011" name="J. Bacteriol.">
        <title>Complete genome sequence of Algoriphagus sp. PR1, bacterial prey of a colony-forming choanoflagellate.</title>
        <authorList>
            <person name="Alegado R.A."/>
            <person name="Ferriera S."/>
            <person name="Nusbaum C."/>
            <person name="Young S.K."/>
            <person name="Zeng Q."/>
            <person name="Imamovic A."/>
            <person name="Fairclough S.R."/>
            <person name="King N."/>
        </authorList>
    </citation>
    <scope>NUCLEOTIDE SEQUENCE [LARGE SCALE GENOMIC DNA]</scope>
    <source>
        <strain evidence="3 4">PR1</strain>
    </source>
</reference>
<proteinExistence type="predicted"/>
<evidence type="ECO:0000259" key="2">
    <source>
        <dbReference type="Pfam" id="PF07593"/>
    </source>
</evidence>
<dbReference type="PANTHER" id="PTHR16026">
    <property type="entry name" value="CARTILAGE ACIDIC PROTEIN 1"/>
    <property type="match status" value="1"/>
</dbReference>